<dbReference type="EMBL" id="CP123443">
    <property type="protein sequence ID" value="WGK68383.1"/>
    <property type="molecule type" value="Genomic_DNA"/>
</dbReference>
<organism evidence="1 2">
    <name type="scientific">Candidatus Haliotispira prima</name>
    <dbReference type="NCBI Taxonomy" id="3034016"/>
    <lineage>
        <taxon>Bacteria</taxon>
        <taxon>Pseudomonadati</taxon>
        <taxon>Spirochaetota</taxon>
        <taxon>Spirochaetia</taxon>
        <taxon>Spirochaetales</taxon>
        <taxon>Spirochaetaceae</taxon>
        <taxon>Candidatus Haliotispira</taxon>
    </lineage>
</organism>
<keyword evidence="2" id="KW-1185">Reference proteome</keyword>
<proteinExistence type="predicted"/>
<dbReference type="RefSeq" id="WP_326926560.1">
    <property type="nucleotide sequence ID" value="NZ_CP123443.1"/>
</dbReference>
<evidence type="ECO:0008006" key="3">
    <source>
        <dbReference type="Google" id="ProtNLM"/>
    </source>
</evidence>
<accession>A0ABY8MGP7</accession>
<reference evidence="1 2" key="1">
    <citation type="submission" date="2023-04" db="EMBL/GenBank/DDBJ databases">
        <title>Spirochaete genome identified in red abalone sample constitutes a novel genus.</title>
        <authorList>
            <person name="Sharma S.P."/>
            <person name="Purcell C.M."/>
            <person name="Hyde J.R."/>
            <person name="Severin A.J."/>
        </authorList>
    </citation>
    <scope>NUCLEOTIDE SEQUENCE [LARGE SCALE GENOMIC DNA]</scope>
    <source>
        <strain evidence="1 2">SP-2023</strain>
    </source>
</reference>
<sequence>MLTEQNPKPIVQIPSSEAFRTLENEVAQQKEQTAQRERELSAIDYRYLEEGETYNRDRMETEIAMHGQIIGEQFYHVGRKLLLIKEHEGHGYFGQALERLKFNRRTAQAWMRAAITADKLKSADSAHLGRQKLLELALLSDDELEALGEGQTVAGLVLDDLDKMSYSELKTQVRGHKAEKQALQKSADSVFAQKDKEINERDKTILRLQAEIHAPSEATVRAGKDRDTDRALLHIKKGSDAVRTAFAALEIDLLKLCQIDGVDFDNLSAAREELLIRAEELEAARLHFLNGIDNLRPWQEGDGHSMFEPVF</sequence>
<evidence type="ECO:0000313" key="2">
    <source>
        <dbReference type="Proteomes" id="UP001228690"/>
    </source>
</evidence>
<dbReference type="Proteomes" id="UP001228690">
    <property type="component" value="Chromosome"/>
</dbReference>
<evidence type="ECO:0000313" key="1">
    <source>
        <dbReference type="EMBL" id="WGK68383.1"/>
    </source>
</evidence>
<name>A0ABY8MGP7_9SPIO</name>
<gene>
    <name evidence="1" type="ORF">P0082_07795</name>
</gene>
<protein>
    <recommendedName>
        <fullName evidence="3">DUF3102 domain-containing protein</fullName>
    </recommendedName>
</protein>